<dbReference type="EMBL" id="JBHUIG010000019">
    <property type="protein sequence ID" value="MFD2320570.1"/>
    <property type="molecule type" value="Genomic_DNA"/>
</dbReference>
<dbReference type="PANTHER" id="PTHR36302:SF1">
    <property type="entry name" value="COPPER CHAPERONE PCU(A)C"/>
    <property type="match status" value="1"/>
</dbReference>
<dbReference type="Gene3D" id="2.60.40.1890">
    <property type="entry name" value="PCu(A)C copper chaperone"/>
    <property type="match status" value="1"/>
</dbReference>
<gene>
    <name evidence="2" type="ORF">ACFSPV_17860</name>
</gene>
<dbReference type="InterPro" id="IPR036182">
    <property type="entry name" value="PCuAC_sf"/>
</dbReference>
<dbReference type="InterPro" id="IPR058248">
    <property type="entry name" value="Lxx211020-like"/>
</dbReference>
<feature type="chain" id="PRO_5045851609" evidence="1">
    <location>
        <begin position="29"/>
        <end position="173"/>
    </location>
</feature>
<sequence>MNTLRTLRFLPRILGLALAFAAATSAFAQDARAGAIRIDKPWTRATPPAAPTGAGYMSLTNEGKEADRLLEITSPIAGRAEIHTMEIVGEVSRMRWQKDGVELPPGKTVELKPGGIHVMFLELTQPIRPGTKVPVTLLLQRAGKVNVELLAAPIGATSAPGASTGAAAHHGKH</sequence>
<accession>A0ABW5ER99</accession>
<protein>
    <submittedName>
        <fullName evidence="2">Copper chaperone PCu(A)C</fullName>
    </submittedName>
</protein>
<dbReference type="RefSeq" id="WP_380106184.1">
    <property type="nucleotide sequence ID" value="NZ_JBHSIH010000001.1"/>
</dbReference>
<dbReference type="SUPFAM" id="SSF110087">
    <property type="entry name" value="DR1885-like metal-binding protein"/>
    <property type="match status" value="1"/>
</dbReference>
<comment type="caution">
    <text evidence="2">The sequence shown here is derived from an EMBL/GenBank/DDBJ whole genome shotgun (WGS) entry which is preliminary data.</text>
</comment>
<organism evidence="2 3">
    <name type="scientific">Delftia deserti</name>
    <dbReference type="NCBI Taxonomy" id="1651218"/>
    <lineage>
        <taxon>Bacteria</taxon>
        <taxon>Pseudomonadati</taxon>
        <taxon>Pseudomonadota</taxon>
        <taxon>Betaproteobacteria</taxon>
        <taxon>Burkholderiales</taxon>
        <taxon>Comamonadaceae</taxon>
        <taxon>Delftia</taxon>
    </lineage>
</organism>
<dbReference type="Proteomes" id="UP001597287">
    <property type="component" value="Unassembled WGS sequence"/>
</dbReference>
<dbReference type="InterPro" id="IPR007410">
    <property type="entry name" value="LpqE-like"/>
</dbReference>
<feature type="signal peptide" evidence="1">
    <location>
        <begin position="1"/>
        <end position="28"/>
    </location>
</feature>
<name>A0ABW5ER99_9BURK</name>
<keyword evidence="1" id="KW-0732">Signal</keyword>
<dbReference type="PANTHER" id="PTHR36302">
    <property type="entry name" value="BLR7088 PROTEIN"/>
    <property type="match status" value="1"/>
</dbReference>
<evidence type="ECO:0000256" key="1">
    <source>
        <dbReference type="SAM" id="SignalP"/>
    </source>
</evidence>
<proteinExistence type="predicted"/>
<keyword evidence="3" id="KW-1185">Reference proteome</keyword>
<reference evidence="3" key="1">
    <citation type="journal article" date="2019" name="Int. J. Syst. Evol. Microbiol.">
        <title>The Global Catalogue of Microorganisms (GCM) 10K type strain sequencing project: providing services to taxonomists for standard genome sequencing and annotation.</title>
        <authorList>
            <consortium name="The Broad Institute Genomics Platform"/>
            <consortium name="The Broad Institute Genome Sequencing Center for Infectious Disease"/>
            <person name="Wu L."/>
            <person name="Ma J."/>
        </authorList>
    </citation>
    <scope>NUCLEOTIDE SEQUENCE [LARGE SCALE GENOMIC DNA]</scope>
    <source>
        <strain evidence="3">CCUG 62793</strain>
    </source>
</reference>
<evidence type="ECO:0000313" key="2">
    <source>
        <dbReference type="EMBL" id="MFD2320570.1"/>
    </source>
</evidence>
<evidence type="ECO:0000313" key="3">
    <source>
        <dbReference type="Proteomes" id="UP001597287"/>
    </source>
</evidence>
<dbReference type="Pfam" id="PF04314">
    <property type="entry name" value="PCuAC"/>
    <property type="match status" value="1"/>
</dbReference>